<dbReference type="InterPro" id="IPR016193">
    <property type="entry name" value="Cytidine_deaminase-like"/>
</dbReference>
<reference evidence="4 5" key="1">
    <citation type="submission" date="2020-04" db="EMBL/GenBank/DDBJ databases">
        <title>Description of novel Gluconacetobacter.</title>
        <authorList>
            <person name="Sombolestani A."/>
        </authorList>
    </citation>
    <scope>NUCLEOTIDE SEQUENCE [LARGE SCALE GENOMIC DNA]</scope>
    <source>
        <strain evidence="4 5">LMG 19747</strain>
    </source>
</reference>
<organism evidence="4 5">
    <name type="scientific">Gluconacetobacter sacchari</name>
    <dbReference type="NCBI Taxonomy" id="92759"/>
    <lineage>
        <taxon>Bacteria</taxon>
        <taxon>Pseudomonadati</taxon>
        <taxon>Pseudomonadota</taxon>
        <taxon>Alphaproteobacteria</taxon>
        <taxon>Acetobacterales</taxon>
        <taxon>Acetobacteraceae</taxon>
        <taxon>Gluconacetobacter</taxon>
    </lineage>
</organism>
<dbReference type="Proteomes" id="UP000589085">
    <property type="component" value="Unassembled WGS sequence"/>
</dbReference>
<comment type="subcellular location">
    <subcellularLocation>
        <location evidence="3">Cytoplasm</location>
    </subcellularLocation>
</comment>
<dbReference type="SUPFAM" id="SSF53927">
    <property type="entry name" value="Cytidine deaminase-like"/>
    <property type="match status" value="1"/>
</dbReference>
<comment type="caution">
    <text evidence="3">Lacks conserved residue(s) required for the propagation of feature annotation.</text>
</comment>
<dbReference type="RefSeq" id="WP_182998886.1">
    <property type="nucleotide sequence ID" value="NZ_JABEQJ010000030.1"/>
</dbReference>
<evidence type="ECO:0000313" key="5">
    <source>
        <dbReference type="Proteomes" id="UP000589085"/>
    </source>
</evidence>
<name>A0A7W4NPY2_9PROT</name>
<proteinExistence type="inferred from homology"/>
<dbReference type="PANTHER" id="PTHR30592:SF1">
    <property type="entry name" value="SULFUR CARRIER PROTEIN FDHD"/>
    <property type="match status" value="1"/>
</dbReference>
<sequence>MSVLFQPLRVTALGRPDEAFDLNVADEVPVRLTFNGIFPYGVMMMTPDDLEDFAVGYCLTERIVGTPAQIRSVVVGAADDGLTIDVAIAGEALSALIRRRPRVQTGHSGCGICGSDEIPSGEGVGVPALPAGPVIAIAAVHRALDEVGTWQTLNAATRMVHAAAWADRDGRIVTIREDIGRHNALDKLIGARVRAGDGGEGFCLLTSRYSFEMAVKTLRAGMAIVVAISAPTYRACRLAEEMNQTLVAIARRDGQVLFCGRERLVPCS</sequence>
<dbReference type="Gene3D" id="3.40.140.10">
    <property type="entry name" value="Cytidine Deaminase, domain 2"/>
    <property type="match status" value="1"/>
</dbReference>
<dbReference type="Pfam" id="PF02634">
    <property type="entry name" value="FdhD-NarQ"/>
    <property type="match status" value="1"/>
</dbReference>
<dbReference type="NCBIfam" id="TIGR00129">
    <property type="entry name" value="fdhD_narQ"/>
    <property type="match status" value="1"/>
</dbReference>
<dbReference type="GO" id="GO:0016783">
    <property type="term" value="F:sulfurtransferase activity"/>
    <property type="evidence" value="ECO:0007669"/>
    <property type="project" value="InterPro"/>
</dbReference>
<dbReference type="GO" id="GO:0005737">
    <property type="term" value="C:cytoplasm"/>
    <property type="evidence" value="ECO:0007669"/>
    <property type="project" value="UniProtKB-SubCell"/>
</dbReference>
<evidence type="ECO:0000256" key="3">
    <source>
        <dbReference type="HAMAP-Rule" id="MF_00187"/>
    </source>
</evidence>
<evidence type="ECO:0000256" key="2">
    <source>
        <dbReference type="ARBA" id="ARBA00023150"/>
    </source>
</evidence>
<comment type="caution">
    <text evidence="4">The sequence shown here is derived from an EMBL/GenBank/DDBJ whole genome shotgun (WGS) entry which is preliminary data.</text>
</comment>
<dbReference type="GO" id="GO:0006777">
    <property type="term" value="P:Mo-molybdopterin cofactor biosynthetic process"/>
    <property type="evidence" value="ECO:0007669"/>
    <property type="project" value="UniProtKB-UniRule"/>
</dbReference>
<evidence type="ECO:0000313" key="4">
    <source>
        <dbReference type="EMBL" id="MBB2162056.1"/>
    </source>
</evidence>
<comment type="function">
    <text evidence="3">Required for formate dehydrogenase (FDH) activity. Acts as a sulfur carrier protein that transfers sulfur from IscS to the molybdenum cofactor prior to its insertion into FDH.</text>
</comment>
<dbReference type="GO" id="GO:0097163">
    <property type="term" value="F:sulfur carrier activity"/>
    <property type="evidence" value="ECO:0007669"/>
    <property type="project" value="UniProtKB-UniRule"/>
</dbReference>
<keyword evidence="2 3" id="KW-0501">Molybdenum cofactor biosynthesis</keyword>
<dbReference type="AlphaFoldDB" id="A0A7W4NPY2"/>
<protein>
    <recommendedName>
        <fullName evidence="3">Sulfur carrier protein FdhD</fullName>
    </recommendedName>
</protein>
<dbReference type="PANTHER" id="PTHR30592">
    <property type="entry name" value="FORMATE DEHYDROGENASE"/>
    <property type="match status" value="1"/>
</dbReference>
<accession>A0A7W4NPY2</accession>
<gene>
    <name evidence="3 4" type="primary">fdhD</name>
    <name evidence="4" type="ORF">HLH48_18145</name>
</gene>
<dbReference type="Gene3D" id="3.10.20.10">
    <property type="match status" value="1"/>
</dbReference>
<dbReference type="HAMAP" id="MF_00187">
    <property type="entry name" value="FdhD"/>
    <property type="match status" value="1"/>
</dbReference>
<keyword evidence="4" id="KW-0808">Transferase</keyword>
<keyword evidence="1 3" id="KW-0963">Cytoplasm</keyword>
<feature type="active site" description="Cysteine persulfide intermediate" evidence="3">
    <location>
        <position position="110"/>
    </location>
</feature>
<dbReference type="EMBL" id="JABEQJ010000030">
    <property type="protein sequence ID" value="MBB2162056.1"/>
    <property type="molecule type" value="Genomic_DNA"/>
</dbReference>
<dbReference type="PIRSF" id="PIRSF015626">
    <property type="entry name" value="FdhD"/>
    <property type="match status" value="1"/>
</dbReference>
<comment type="similarity">
    <text evidence="3">Belongs to the FdhD family.</text>
</comment>
<evidence type="ECO:0000256" key="1">
    <source>
        <dbReference type="ARBA" id="ARBA00022490"/>
    </source>
</evidence>
<dbReference type="InterPro" id="IPR003786">
    <property type="entry name" value="FdhD"/>
</dbReference>